<gene>
    <name evidence="2" type="ORF">MtrunA17_Chr3g0095151</name>
</gene>
<dbReference type="Proteomes" id="UP000265566">
    <property type="component" value="Chromosome 3"/>
</dbReference>
<evidence type="ECO:0000313" key="2">
    <source>
        <dbReference type="EMBL" id="RHN66767.1"/>
    </source>
</evidence>
<feature type="chain" id="PRO_5017178437" evidence="1">
    <location>
        <begin position="24"/>
        <end position="160"/>
    </location>
</feature>
<evidence type="ECO:0000256" key="1">
    <source>
        <dbReference type="SAM" id="SignalP"/>
    </source>
</evidence>
<dbReference type="AlphaFoldDB" id="A0A396IUZ7"/>
<reference evidence="2" key="1">
    <citation type="journal article" date="2018" name="Nat. Plants">
        <title>Whole-genome landscape of Medicago truncatula symbiotic genes.</title>
        <authorList>
            <person name="Pecrix Y."/>
            <person name="Gamas P."/>
            <person name="Carrere S."/>
        </authorList>
    </citation>
    <scope>NUCLEOTIDE SEQUENCE</scope>
    <source>
        <tissue evidence="2">Leaves</tissue>
    </source>
</reference>
<organism evidence="2">
    <name type="scientific">Medicago truncatula</name>
    <name type="common">Barrel medic</name>
    <name type="synonym">Medicago tribuloides</name>
    <dbReference type="NCBI Taxonomy" id="3880"/>
    <lineage>
        <taxon>Eukaryota</taxon>
        <taxon>Viridiplantae</taxon>
        <taxon>Streptophyta</taxon>
        <taxon>Embryophyta</taxon>
        <taxon>Tracheophyta</taxon>
        <taxon>Spermatophyta</taxon>
        <taxon>Magnoliopsida</taxon>
        <taxon>eudicotyledons</taxon>
        <taxon>Gunneridae</taxon>
        <taxon>Pentapetalae</taxon>
        <taxon>rosids</taxon>
        <taxon>fabids</taxon>
        <taxon>Fabales</taxon>
        <taxon>Fabaceae</taxon>
        <taxon>Papilionoideae</taxon>
        <taxon>50 kb inversion clade</taxon>
        <taxon>NPAAA clade</taxon>
        <taxon>Hologalegina</taxon>
        <taxon>IRL clade</taxon>
        <taxon>Trifolieae</taxon>
        <taxon>Medicago</taxon>
    </lineage>
</organism>
<keyword evidence="1" id="KW-0732">Signal</keyword>
<comment type="caution">
    <text evidence="2">The sequence shown here is derived from an EMBL/GenBank/DDBJ whole genome shotgun (WGS) entry which is preliminary data.</text>
</comment>
<proteinExistence type="predicted"/>
<dbReference type="EMBL" id="PSQE01000003">
    <property type="protein sequence ID" value="RHN66767.1"/>
    <property type="molecule type" value="Genomic_DNA"/>
</dbReference>
<protein>
    <submittedName>
        <fullName evidence="2">Uncharacterized protein</fullName>
    </submittedName>
</protein>
<sequence length="160" mass="18495">MCNFSSNFILIELFILIDHSCNICHLDVLSVTNFFGSVLETIHIDPAYRSQSNKIFGGPEIKMPLDQSISDNDRRILRNSNYEEWPNKLSTERRSLTPYVMVTCSAISLENANYLGHDCIFQHICPRELLIELYYVSPCLFCRWWSTAMVPRVLGAIDRL</sequence>
<accession>A0A396IUZ7</accession>
<name>A0A396IUZ7_MEDTR</name>
<feature type="signal peptide" evidence="1">
    <location>
        <begin position="1"/>
        <end position="23"/>
    </location>
</feature>
<dbReference type="Gramene" id="rna14846">
    <property type="protein sequence ID" value="RHN66767.1"/>
    <property type="gene ID" value="gene14846"/>
</dbReference>